<dbReference type="Pfam" id="PF18051">
    <property type="entry name" value="RPN1_C"/>
    <property type="match status" value="1"/>
</dbReference>
<name>A0A163IWF5_ABSGL</name>
<evidence type="ECO:0000313" key="9">
    <source>
        <dbReference type="EMBL" id="SAL95725.1"/>
    </source>
</evidence>
<dbReference type="InterPro" id="IPR002015">
    <property type="entry name" value="Proteasome/cyclosome_rpt"/>
</dbReference>
<evidence type="ECO:0000256" key="6">
    <source>
        <dbReference type="SAM" id="MobiDB-lite"/>
    </source>
</evidence>
<keyword evidence="10" id="KW-1185">Reference proteome</keyword>
<dbReference type="Gene3D" id="1.25.10.10">
    <property type="entry name" value="Leucine-rich Repeat Variant"/>
    <property type="match status" value="1"/>
</dbReference>
<evidence type="ECO:0000259" key="8">
    <source>
        <dbReference type="Pfam" id="PF18051"/>
    </source>
</evidence>
<comment type="similarity">
    <text evidence="1 5">Belongs to the proteasome subunit S2 family.</text>
</comment>
<dbReference type="GO" id="GO:0034515">
    <property type="term" value="C:proteasome storage granule"/>
    <property type="evidence" value="ECO:0007669"/>
    <property type="project" value="TreeGrafter"/>
</dbReference>
<evidence type="ECO:0000256" key="1">
    <source>
        <dbReference type="ARBA" id="ARBA00005460"/>
    </source>
</evidence>
<comment type="function">
    <text evidence="4 5">Acts as a regulatory subunit of the 26 proteasome which is involved in the ATP-dependent degradation of ubiquitinated proteins.</text>
</comment>
<reference evidence="9" key="1">
    <citation type="submission" date="2016-04" db="EMBL/GenBank/DDBJ databases">
        <authorList>
            <person name="Evans L.H."/>
            <person name="Alamgir A."/>
            <person name="Owens N."/>
            <person name="Weber N.D."/>
            <person name="Virtaneva K."/>
            <person name="Barbian K."/>
            <person name="Babar A."/>
            <person name="Rosenke K."/>
        </authorList>
    </citation>
    <scope>NUCLEOTIDE SEQUENCE [LARGE SCALE GENOMIC DNA]</scope>
    <source>
        <strain evidence="9">CBS 101.48</strain>
    </source>
</reference>
<dbReference type="GO" id="GO:0030234">
    <property type="term" value="F:enzyme regulator activity"/>
    <property type="evidence" value="ECO:0007669"/>
    <property type="project" value="UniProtKB-UniRule"/>
</dbReference>
<dbReference type="PANTHER" id="PTHR10943:SF1">
    <property type="entry name" value="26S PROTEASOME NON-ATPASE REGULATORY SUBUNIT 2"/>
    <property type="match status" value="1"/>
</dbReference>
<evidence type="ECO:0000256" key="5">
    <source>
        <dbReference type="PIRNR" id="PIRNR015965"/>
    </source>
</evidence>
<dbReference type="Pfam" id="PF01851">
    <property type="entry name" value="PC_rep"/>
    <property type="match status" value="2"/>
</dbReference>
<dbReference type="AlphaFoldDB" id="A0A163IWF5"/>
<dbReference type="PIRSF" id="PIRSF015965">
    <property type="entry name" value="26S_Psome_Rpn1"/>
    <property type="match status" value="1"/>
</dbReference>
<keyword evidence="2" id="KW-0677">Repeat</keyword>
<organism evidence="9">
    <name type="scientific">Absidia glauca</name>
    <name type="common">Pin mould</name>
    <dbReference type="NCBI Taxonomy" id="4829"/>
    <lineage>
        <taxon>Eukaryota</taxon>
        <taxon>Fungi</taxon>
        <taxon>Fungi incertae sedis</taxon>
        <taxon>Mucoromycota</taxon>
        <taxon>Mucoromycotina</taxon>
        <taxon>Mucoromycetes</taxon>
        <taxon>Mucorales</taxon>
        <taxon>Cunninghamellaceae</taxon>
        <taxon>Absidia</taxon>
    </lineage>
</organism>
<dbReference type="OrthoDB" id="10252509at2759"/>
<proteinExistence type="inferred from homology"/>
<dbReference type="InterPro" id="IPR040892">
    <property type="entry name" value="RPN1_N"/>
</dbReference>
<dbReference type="FunFam" id="1.25.10.10:FF:000026">
    <property type="entry name" value="26S proteasome non-ATPase regulatory subunit 2"/>
    <property type="match status" value="1"/>
</dbReference>
<feature type="compositionally biased region" description="Basic and acidic residues" evidence="6">
    <location>
        <begin position="1"/>
        <end position="27"/>
    </location>
</feature>
<dbReference type="InterPro" id="IPR011989">
    <property type="entry name" value="ARM-like"/>
</dbReference>
<dbReference type="GO" id="GO:0008540">
    <property type="term" value="C:proteasome regulatory particle, base subcomplex"/>
    <property type="evidence" value="ECO:0007669"/>
    <property type="project" value="UniProtKB-UniRule"/>
</dbReference>
<evidence type="ECO:0000256" key="2">
    <source>
        <dbReference type="ARBA" id="ARBA00022737"/>
    </source>
</evidence>
<dbReference type="InterPro" id="IPR016024">
    <property type="entry name" value="ARM-type_fold"/>
</dbReference>
<dbReference type="InterPro" id="IPR016643">
    <property type="entry name" value="26S_Psome_Rpn1"/>
</dbReference>
<dbReference type="STRING" id="4829.A0A163IWF5"/>
<feature type="domain" description="RPN1 N-terminal" evidence="7">
    <location>
        <begin position="42"/>
        <end position="337"/>
    </location>
</feature>
<keyword evidence="3 5" id="KW-0647">Proteasome</keyword>
<accession>A0A163IWF5</accession>
<dbReference type="OMA" id="LNYRMIG"/>
<dbReference type="GO" id="GO:0042176">
    <property type="term" value="P:regulation of protein catabolic process"/>
    <property type="evidence" value="ECO:0007669"/>
    <property type="project" value="InterPro"/>
</dbReference>
<dbReference type="Pfam" id="PF17781">
    <property type="entry name" value="RPN1_RPN2_N"/>
    <property type="match status" value="1"/>
</dbReference>
<dbReference type="SUPFAM" id="SSF48371">
    <property type="entry name" value="ARM repeat"/>
    <property type="match status" value="1"/>
</dbReference>
<protein>
    <recommendedName>
        <fullName evidence="5">26S proteasome regulatory subunit RPN1</fullName>
    </recommendedName>
</protein>
<evidence type="ECO:0000256" key="3">
    <source>
        <dbReference type="ARBA" id="ARBA00022942"/>
    </source>
</evidence>
<feature type="domain" description="26S proteasome non-ATPase regulatory subunit RPN1 C-terminal" evidence="8">
    <location>
        <begin position="825"/>
        <end position="878"/>
    </location>
</feature>
<dbReference type="Proteomes" id="UP000078561">
    <property type="component" value="Unassembled WGS sequence"/>
</dbReference>
<dbReference type="GO" id="GO:0005634">
    <property type="term" value="C:nucleus"/>
    <property type="evidence" value="ECO:0007669"/>
    <property type="project" value="TreeGrafter"/>
</dbReference>
<gene>
    <name evidence="9" type="primary">ABSGL_01066.1 scaffold 1223</name>
</gene>
<dbReference type="FunCoup" id="A0A163IWF5">
    <property type="interactions" value="1238"/>
</dbReference>
<dbReference type="PANTHER" id="PTHR10943">
    <property type="entry name" value="26S PROTEASOME NON-ATPASE REGULATORY SUBUNIT"/>
    <property type="match status" value="1"/>
</dbReference>
<evidence type="ECO:0000313" key="10">
    <source>
        <dbReference type="Proteomes" id="UP000078561"/>
    </source>
</evidence>
<sequence>MTEQHTDIQTPDDKKPTDDKTKNKKEQEEELSEEDQQLKSELELLVERLQDSQTELHRPALEQLRTLIRTSTSSMTSVPKPLKFLGPHYSTLKSVFDTWSTSEDKKLFSDILSVLSMTYSEEGERACLKYRLHGTAEEDFGSWGHEYVRHLADEISQEHDARSGTDQSTDDILDLALKIVPFFLKHNGEADAVDLLLELEAMHQLPRFVDKDTYERVCLYMVGCVNLLAPPDDVAFIRTVRTIYRQQEKYAQALNLSIRMGDMNSIKEDFDSCPDPLLKKQMAFQLARQQIKIETDDTELSECLNNTHLSRYFISLARELDVLEPKVPEDIYKSHLENHRKWAIEGGTAFNTTVDSARNNLASTFVNAFVNAAFGNDKLMNTDDESSSSWIYKTKDHGMTSATASLGMISLWDIEVGLTLIDKYMYSNDDNIKAGALLAIGILNSGVREESDPALALLSESIERGNAHVRHAAIFGLGIAYAGSAREEVAELLLPIVCDTGLAMELSSVAALALGMVFVGTCHGDIASTILQTMMEREDKYLKETWSRFMALGLGLLFLGKQEASDATLETLKAIEHPLGKQAEVLVEVLSYAGTGNVLKVQKMLHICNDHLDKENEDDTHQAFATIGVALIAMGEDVGTEMSMRTFNHLMHYGEPTIRKAVPLALGLLCASNPTVTVLDTLSKYSHDNDTEVAVSAIFAMGLVGAGTNNARLAQMLRQLASYYHKEPSSLFMVRIAQGLLHMAKGTMTLNPFHTDRQILSPVALAGLMTSIITFTDHKPFIFGKWHYLLYSLVTAMYPRFLITFDGELNNLPVTVRVGQAVDVVGQAGRPKTITGFQTHSTPVLLAHSERAELATEEFITLAPVLEGIVLLKKNPDYMEEDIE</sequence>
<dbReference type="InterPro" id="IPR041433">
    <property type="entry name" value="RPN1_C"/>
</dbReference>
<evidence type="ECO:0000259" key="7">
    <source>
        <dbReference type="Pfam" id="PF17781"/>
    </source>
</evidence>
<dbReference type="EMBL" id="LT550481">
    <property type="protein sequence ID" value="SAL95725.1"/>
    <property type="molecule type" value="Genomic_DNA"/>
</dbReference>
<evidence type="ECO:0000256" key="4">
    <source>
        <dbReference type="ARBA" id="ARBA00057191"/>
    </source>
</evidence>
<dbReference type="InParanoid" id="A0A163IWF5"/>
<feature type="region of interest" description="Disordered" evidence="6">
    <location>
        <begin position="1"/>
        <end position="39"/>
    </location>
</feature>
<dbReference type="GO" id="GO:0043161">
    <property type="term" value="P:proteasome-mediated ubiquitin-dependent protein catabolic process"/>
    <property type="evidence" value="ECO:0007669"/>
    <property type="project" value="TreeGrafter"/>
</dbReference>